<organism evidence="2 3">
    <name type="scientific">Oenococcus alcoholitolerans</name>
    <dbReference type="NCBI Taxonomy" id="931074"/>
    <lineage>
        <taxon>Bacteria</taxon>
        <taxon>Bacillati</taxon>
        <taxon>Bacillota</taxon>
        <taxon>Bacilli</taxon>
        <taxon>Lactobacillales</taxon>
        <taxon>Lactobacillaceae</taxon>
        <taxon>Oenococcus</taxon>
    </lineage>
</organism>
<proteinExistence type="predicted"/>
<accession>A0ABR4XQB9</accession>
<protein>
    <submittedName>
        <fullName evidence="2">Uncharacterized protein</fullName>
    </submittedName>
</protein>
<reference evidence="2 3" key="1">
    <citation type="journal article" date="2014" name="Antonie Van Leeuwenhoek">
        <title>Oenococcus alcoholitolerans sp. nov., a lactic acid bacteria isolated from cachaca and ethanol fermentation processes.</title>
        <authorList>
            <person name="Badotti F."/>
            <person name="Moreira A.P."/>
            <person name="Tonon L.A."/>
            <person name="de Lucena B.T."/>
            <person name="Gomes Fde C."/>
            <person name="Kruger R."/>
            <person name="Thompson C.C."/>
            <person name="de Morais M.A.Jr."/>
            <person name="Rosa C.A."/>
            <person name="Thompson F.L."/>
        </authorList>
    </citation>
    <scope>NUCLEOTIDE SEQUENCE [LARGE SCALE GENOMIC DNA]</scope>
    <source>
        <strain evidence="2 3">UFRJ-M7.2.18</strain>
    </source>
</reference>
<name>A0ABR4XQB9_9LACO</name>
<dbReference type="EMBL" id="AXCV01000298">
    <property type="protein sequence ID" value="KGO31576.1"/>
    <property type="molecule type" value="Genomic_DNA"/>
</dbReference>
<evidence type="ECO:0000313" key="3">
    <source>
        <dbReference type="Proteomes" id="UP000030023"/>
    </source>
</evidence>
<keyword evidence="1" id="KW-1133">Transmembrane helix</keyword>
<keyword evidence="1" id="KW-0472">Membrane</keyword>
<gene>
    <name evidence="2" type="ORF">Q757_06395</name>
</gene>
<keyword evidence="3" id="KW-1185">Reference proteome</keyword>
<comment type="caution">
    <text evidence="2">The sequence shown here is derived from an EMBL/GenBank/DDBJ whole genome shotgun (WGS) entry which is preliminary data.</text>
</comment>
<feature type="transmembrane region" description="Helical" evidence="1">
    <location>
        <begin position="12"/>
        <end position="32"/>
    </location>
</feature>
<sequence length="64" mass="8377">MIEKFFPNLIAIWPQFLQAIWETIYMTFFFINNRRNFRISYRHRTDNYSKRRDQRRQFHIQYRR</sequence>
<dbReference type="Proteomes" id="UP000030023">
    <property type="component" value="Unassembled WGS sequence"/>
</dbReference>
<evidence type="ECO:0000313" key="2">
    <source>
        <dbReference type="EMBL" id="KGO31576.1"/>
    </source>
</evidence>
<keyword evidence="1" id="KW-0812">Transmembrane</keyword>
<evidence type="ECO:0000256" key="1">
    <source>
        <dbReference type="SAM" id="Phobius"/>
    </source>
</evidence>